<organism evidence="4 5">
    <name type="scientific">Xanthomonas arboricola pv. pruni str. MAFF 311562</name>
    <dbReference type="NCBI Taxonomy" id="1414836"/>
    <lineage>
        <taxon>Bacteria</taxon>
        <taxon>Pseudomonadati</taxon>
        <taxon>Pseudomonadota</taxon>
        <taxon>Gammaproteobacteria</taxon>
        <taxon>Lysobacterales</taxon>
        <taxon>Lysobacteraceae</taxon>
        <taxon>Xanthomonas</taxon>
    </lineage>
</organism>
<evidence type="ECO:0000313" key="4">
    <source>
        <dbReference type="EMBL" id="GAE51670.1"/>
    </source>
</evidence>
<dbReference type="Gene3D" id="2.60.120.260">
    <property type="entry name" value="Galactose-binding domain-like"/>
    <property type="match status" value="1"/>
</dbReference>
<dbReference type="PROSITE" id="PS51829">
    <property type="entry name" value="P_HOMO_B"/>
    <property type="match status" value="1"/>
</dbReference>
<reference evidence="4 5" key="1">
    <citation type="submission" date="2014-01" db="EMBL/GenBank/DDBJ databases">
        <title>Genome sequence and analysis of Xanthomonas arboricola pv. pruni.</title>
        <authorList>
            <person name="Fujikawa T."/>
            <person name="Nakazono-Nagaoka E."/>
        </authorList>
    </citation>
    <scope>NUCLEOTIDE SEQUENCE [LARGE SCALE GENOMIC DNA]</scope>
    <source>
        <strain evidence="5">MAFF 311562</strain>
    </source>
</reference>
<dbReference type="InterPro" id="IPR002884">
    <property type="entry name" value="P_dom"/>
</dbReference>
<comment type="caution">
    <text evidence="4">The sequence shown here is derived from an EMBL/GenBank/DDBJ whole genome shotgun (WGS) entry which is preliminary data.</text>
</comment>
<dbReference type="InterPro" id="IPR008979">
    <property type="entry name" value="Galactose-bd-like_sf"/>
</dbReference>
<dbReference type="GO" id="GO:0004252">
    <property type="term" value="F:serine-type endopeptidase activity"/>
    <property type="evidence" value="ECO:0007669"/>
    <property type="project" value="InterPro"/>
</dbReference>
<sequence length="87" mass="9687">MATSHRNPANLRVVLESPSGTRSYVVTPFSVLDPAEYAKTGFYIDLTSTNAFLDERAQGVWTLEVTDMTEPRTTAALQNFKLRILGH</sequence>
<dbReference type="SUPFAM" id="SSF49785">
    <property type="entry name" value="Galactose-binding domain-like"/>
    <property type="match status" value="1"/>
</dbReference>
<evidence type="ECO:0000259" key="3">
    <source>
        <dbReference type="PROSITE" id="PS51829"/>
    </source>
</evidence>
<protein>
    <submittedName>
        <fullName evidence="4">Extracellular serine protease</fullName>
    </submittedName>
</protein>
<gene>
    <name evidence="4" type="ORF">XPU_3202</name>
</gene>
<dbReference type="Proteomes" id="UP000019143">
    <property type="component" value="Unassembled WGS sequence"/>
</dbReference>
<evidence type="ECO:0000256" key="1">
    <source>
        <dbReference type="ARBA" id="ARBA00022670"/>
    </source>
</evidence>
<accession>W4S4W1</accession>
<name>W4S4W1_9XANT</name>
<dbReference type="AlphaFoldDB" id="W4S4W1"/>
<keyword evidence="2" id="KW-0378">Hydrolase</keyword>
<keyword evidence="1 4" id="KW-0645">Protease</keyword>
<dbReference type="GO" id="GO:0006508">
    <property type="term" value="P:proteolysis"/>
    <property type="evidence" value="ECO:0007669"/>
    <property type="project" value="UniProtKB-KW"/>
</dbReference>
<feature type="domain" description="P/Homo B" evidence="3">
    <location>
        <begin position="1"/>
        <end position="87"/>
    </location>
</feature>
<dbReference type="Pfam" id="PF01483">
    <property type="entry name" value="P_proprotein"/>
    <property type="match status" value="1"/>
</dbReference>
<evidence type="ECO:0000313" key="5">
    <source>
        <dbReference type="Proteomes" id="UP000019143"/>
    </source>
</evidence>
<evidence type="ECO:0000256" key="2">
    <source>
        <dbReference type="ARBA" id="ARBA00022801"/>
    </source>
</evidence>
<proteinExistence type="predicted"/>
<dbReference type="EMBL" id="BAVB01000315">
    <property type="protein sequence ID" value="GAE51670.1"/>
    <property type="molecule type" value="Genomic_DNA"/>
</dbReference>